<dbReference type="OMA" id="KIYQRCW"/>
<comment type="similarity">
    <text evidence="1">Belongs to the DOK family. Type B subfamily.</text>
</comment>
<reference evidence="4" key="2">
    <citation type="submission" date="2025-08" db="UniProtKB">
        <authorList>
            <consortium name="Ensembl"/>
        </authorList>
    </citation>
    <scope>IDENTIFICATION</scope>
</reference>
<dbReference type="SMART" id="SM00233">
    <property type="entry name" value="PH"/>
    <property type="match status" value="1"/>
</dbReference>
<dbReference type="GO" id="GO:0007169">
    <property type="term" value="P:cell surface receptor protein tyrosine kinase signaling pathway"/>
    <property type="evidence" value="ECO:0007669"/>
    <property type="project" value="TreeGrafter"/>
</dbReference>
<feature type="region of interest" description="Disordered" evidence="2">
    <location>
        <begin position="321"/>
        <end position="389"/>
    </location>
</feature>
<evidence type="ECO:0000256" key="1">
    <source>
        <dbReference type="ARBA" id="ARBA00006520"/>
    </source>
</evidence>
<dbReference type="STRING" id="30522.A0A4W2EHW0"/>
<dbReference type="Pfam" id="PF02174">
    <property type="entry name" value="IRS"/>
    <property type="match status" value="1"/>
</dbReference>
<dbReference type="FunFam" id="2.30.29.30:FF:000110">
    <property type="entry name" value="Docking protein 4"/>
    <property type="match status" value="1"/>
</dbReference>
<dbReference type="Proteomes" id="UP000314981">
    <property type="component" value="Chromosome 13"/>
</dbReference>
<dbReference type="GO" id="GO:0005737">
    <property type="term" value="C:cytoplasm"/>
    <property type="evidence" value="ECO:0007669"/>
    <property type="project" value="TreeGrafter"/>
</dbReference>
<dbReference type="PANTHER" id="PTHR21258:SF45">
    <property type="entry name" value="DOCKING PROTEIN 5"/>
    <property type="match status" value="1"/>
</dbReference>
<accession>A0A4W2EHW0</accession>
<evidence type="ECO:0000313" key="4">
    <source>
        <dbReference type="Ensembl" id="ENSBIXP00000036304.1"/>
    </source>
</evidence>
<dbReference type="SMART" id="SM01244">
    <property type="entry name" value="IRS"/>
    <property type="match status" value="1"/>
</dbReference>
<dbReference type="SMART" id="SM00310">
    <property type="entry name" value="PTBI"/>
    <property type="match status" value="1"/>
</dbReference>
<dbReference type="SUPFAM" id="SSF50729">
    <property type="entry name" value="PH domain-like"/>
    <property type="match status" value="2"/>
</dbReference>
<dbReference type="InterPro" id="IPR002404">
    <property type="entry name" value="IRS_PTB"/>
</dbReference>
<dbReference type="AlphaFoldDB" id="A0A4W2EHW0"/>
<feature type="compositionally biased region" description="Gly residues" evidence="2">
    <location>
        <begin position="327"/>
        <end position="344"/>
    </location>
</feature>
<dbReference type="InterPro" id="IPR050996">
    <property type="entry name" value="Docking_Protein_DOK"/>
</dbReference>
<keyword evidence="5" id="KW-1185">Reference proteome</keyword>
<protein>
    <submittedName>
        <fullName evidence="4">Docking protein 5</fullName>
    </submittedName>
</protein>
<evidence type="ECO:0000313" key="5">
    <source>
        <dbReference type="Proteomes" id="UP000314981"/>
    </source>
</evidence>
<dbReference type="PROSITE" id="PS51064">
    <property type="entry name" value="IRS_PTB"/>
    <property type="match status" value="1"/>
</dbReference>
<feature type="domain" description="IRS-type PTB" evidence="3">
    <location>
        <begin position="132"/>
        <end position="237"/>
    </location>
</feature>
<evidence type="ECO:0000256" key="2">
    <source>
        <dbReference type="SAM" id="MobiDB-lite"/>
    </source>
</evidence>
<dbReference type="CDD" id="cd13164">
    <property type="entry name" value="PTB_DOK4_DOK5_DOK6"/>
    <property type="match status" value="1"/>
</dbReference>
<dbReference type="PANTHER" id="PTHR21258">
    <property type="entry name" value="DOCKING PROTEIN RELATED"/>
    <property type="match status" value="1"/>
</dbReference>
<proteinExistence type="inferred from homology"/>
<gene>
    <name evidence="4" type="primary">DOK5</name>
</gene>
<dbReference type="CDD" id="cd14678">
    <property type="entry name" value="PH_DOK4_DOK5_DOK6"/>
    <property type="match status" value="1"/>
</dbReference>
<reference evidence="4" key="3">
    <citation type="submission" date="2025-09" db="UniProtKB">
        <authorList>
            <consortium name="Ensembl"/>
        </authorList>
    </citation>
    <scope>IDENTIFICATION</scope>
</reference>
<dbReference type="Gene3D" id="2.30.29.30">
    <property type="entry name" value="Pleckstrin-homology domain (PH domain)/Phosphotyrosine-binding domain (PTB)"/>
    <property type="match status" value="2"/>
</dbReference>
<dbReference type="Ensembl" id="ENSBIXT00000026510.1">
    <property type="protein sequence ID" value="ENSBIXP00000036304.1"/>
    <property type="gene ID" value="ENSBIXG00000019752.1"/>
</dbReference>
<reference evidence="4 5" key="1">
    <citation type="submission" date="2018-11" db="EMBL/GenBank/DDBJ databases">
        <title>Haplotype-resolved cattle genomes.</title>
        <authorList>
            <person name="Low W.Y."/>
            <person name="Tearle R."/>
            <person name="Bickhart D.M."/>
            <person name="Rosen B.D."/>
            <person name="Koren S."/>
            <person name="Rhie A."/>
            <person name="Hiendleder S."/>
            <person name="Phillippy A.M."/>
            <person name="Smith T.P.L."/>
            <person name="Williams J.L."/>
        </authorList>
    </citation>
    <scope>NUCLEOTIDE SEQUENCE [LARGE SCALE GENOMIC DNA]</scope>
</reference>
<evidence type="ECO:0000259" key="3">
    <source>
        <dbReference type="PROSITE" id="PS51064"/>
    </source>
</evidence>
<dbReference type="InterPro" id="IPR011993">
    <property type="entry name" value="PH-like_dom_sf"/>
</dbReference>
<organism evidence="4 5">
    <name type="scientific">Bos indicus x Bos taurus</name>
    <name type="common">Hybrid cattle</name>
    <dbReference type="NCBI Taxonomy" id="30522"/>
    <lineage>
        <taxon>Eukaryota</taxon>
        <taxon>Metazoa</taxon>
        <taxon>Chordata</taxon>
        <taxon>Craniata</taxon>
        <taxon>Vertebrata</taxon>
        <taxon>Euteleostomi</taxon>
        <taxon>Mammalia</taxon>
        <taxon>Eutheria</taxon>
        <taxon>Laurasiatheria</taxon>
        <taxon>Artiodactyla</taxon>
        <taxon>Ruminantia</taxon>
        <taxon>Pecora</taxon>
        <taxon>Bovidae</taxon>
        <taxon>Bovinae</taxon>
        <taxon>Bos</taxon>
    </lineage>
</organism>
<name>A0A4W2EHW0_BOBOX</name>
<dbReference type="InterPro" id="IPR037816">
    <property type="entry name" value="DOK4/5/6_PH"/>
</dbReference>
<dbReference type="InterPro" id="IPR001849">
    <property type="entry name" value="PH_domain"/>
</dbReference>
<sequence>MASSFNDIVKQGYVRIRSRRLGIYQRCWLVFKKASSKGPKRLEKFSDERAAYFRCYHKVTELNNVKSVARLPKSTKKHAIGIYFRDDTSKTFACESDLEADEWCKVLQMECVGTRVNDISLGEPDLLATGVEREQSERFNVYLLPSPNLDVHGECALQITCEHICLWDVQNPRVKLISWPLSALRRYGRDAAWFTFEAGRMCETGEGLFVFQTRDGEAIYQKVHSAALAIAEQHERLLQSVKSSMLQVKMSERAASLSTMVPLPRSAYWQHITRQHSTGQLYRLQGERGGAEGRVLERRAWLRGALGRGAAGEGRGAWLRGVAPGRGAPGRGSGAGGSGAGRNGGQSPPGCCVLPRRLVPFPPEPSVSEAGASGSIPSQGPETPPVLWGGQKRNILRAIWTEEMSHEGDPHFTIILTNLTPFQNK</sequence>